<name>A0A964FIB3_9CYAN</name>
<sequence>MELWHKKIQFKAIALVICLMAIALFFIPDRVFSQVDLLPKNKIKFQGKIIEDEDISAVGIVGKYILIGADEGNTIQVLEPNKKRSKYRVAGNIELLGKESKAEIDLEGMAVINNTVYVTGSHSSNYKTIIDENNRKNVFRFQLNPETGKLESSIEKASLQTILERDKILSQFANIPYNENGVDIEGIALKSDRLYFGFRTPVLHDDYIPIVVVEFEQINPSDRYELRYVNLDGNGIRDLVAVNDGFLILTDETGTKGSDYRVYFWDGNDDLPKPDNRSAAKLLREIPAKKNTKAEGLTILAETASSYRILVVYDGVAKGNPTIFEIDY</sequence>
<dbReference type="Proteomes" id="UP000729733">
    <property type="component" value="Unassembled WGS sequence"/>
</dbReference>
<dbReference type="RefSeq" id="WP_229641384.1">
    <property type="nucleotide sequence ID" value="NZ_JADWDC010000040.1"/>
</dbReference>
<feature type="domain" description="DUF3616" evidence="1">
    <location>
        <begin position="54"/>
        <end position="137"/>
    </location>
</feature>
<proteinExistence type="predicted"/>
<dbReference type="InterPro" id="IPR022060">
    <property type="entry name" value="DUF3616"/>
</dbReference>
<protein>
    <submittedName>
        <fullName evidence="2">DUF3616 domain-containing protein</fullName>
    </submittedName>
</protein>
<evidence type="ECO:0000313" key="2">
    <source>
        <dbReference type="EMBL" id="MCC0178319.1"/>
    </source>
</evidence>
<accession>A0A964FIB3</accession>
<dbReference type="AlphaFoldDB" id="A0A964FIB3"/>
<dbReference type="Pfam" id="PF12275">
    <property type="entry name" value="DUF3616"/>
    <property type="match status" value="2"/>
</dbReference>
<keyword evidence="3" id="KW-1185">Reference proteome</keyword>
<dbReference type="SUPFAM" id="SSF63825">
    <property type="entry name" value="YWTD domain"/>
    <property type="match status" value="1"/>
</dbReference>
<evidence type="ECO:0000259" key="1">
    <source>
        <dbReference type="Pfam" id="PF12275"/>
    </source>
</evidence>
<feature type="domain" description="DUF3616" evidence="1">
    <location>
        <begin position="147"/>
        <end position="317"/>
    </location>
</feature>
<dbReference type="EMBL" id="JADWDC010000040">
    <property type="protein sequence ID" value="MCC0178319.1"/>
    <property type="molecule type" value="Genomic_DNA"/>
</dbReference>
<evidence type="ECO:0000313" key="3">
    <source>
        <dbReference type="Proteomes" id="UP000729733"/>
    </source>
</evidence>
<gene>
    <name evidence="2" type="ORF">I4641_15160</name>
</gene>
<reference evidence="2" key="1">
    <citation type="journal article" date="2021" name="Antonie Van Leeuwenhoek">
        <title>Draft genome and description of Waterburya agarophytonicola gen. nov. sp. nov. (Pleurocapsales, Cyanobacteria): a seaweed symbiont.</title>
        <authorList>
            <person name="Bonthond G."/>
            <person name="Shalygin S."/>
            <person name="Bayer T."/>
            <person name="Weinberger F."/>
        </authorList>
    </citation>
    <scope>NUCLEOTIDE SEQUENCE</scope>
    <source>
        <strain evidence="2">KI4</strain>
    </source>
</reference>
<comment type="caution">
    <text evidence="2">The sequence shown here is derived from an EMBL/GenBank/DDBJ whole genome shotgun (WGS) entry which is preliminary data.</text>
</comment>
<organism evidence="2 3">
    <name type="scientific">Waterburya agarophytonicola KI4</name>
    <dbReference type="NCBI Taxonomy" id="2874699"/>
    <lineage>
        <taxon>Bacteria</taxon>
        <taxon>Bacillati</taxon>
        <taxon>Cyanobacteriota</taxon>
        <taxon>Cyanophyceae</taxon>
        <taxon>Pleurocapsales</taxon>
        <taxon>Hyellaceae</taxon>
        <taxon>Waterburya</taxon>
        <taxon>Waterburya agarophytonicola</taxon>
    </lineage>
</organism>